<dbReference type="AlphaFoldDB" id="A0A1D9Q7I8"/>
<dbReference type="SUPFAM" id="SSF56801">
    <property type="entry name" value="Acetyl-CoA synthetase-like"/>
    <property type="match status" value="1"/>
</dbReference>
<dbReference type="OrthoDB" id="429813at2759"/>
<dbReference type="EMBL" id="CP017820">
    <property type="protein sequence ID" value="APA10887.1"/>
    <property type="molecule type" value="Genomic_DNA"/>
</dbReference>
<evidence type="ECO:0000256" key="1">
    <source>
        <dbReference type="ARBA" id="ARBA00022450"/>
    </source>
</evidence>
<dbReference type="PANTHER" id="PTHR43439">
    <property type="entry name" value="PHENYLACETATE-COENZYME A LIGASE"/>
    <property type="match status" value="1"/>
</dbReference>
<dbReference type="InterPro" id="IPR042099">
    <property type="entry name" value="ANL_N_sf"/>
</dbReference>
<dbReference type="OMA" id="THNWIAS"/>
<dbReference type="InterPro" id="IPR051414">
    <property type="entry name" value="Adenylate-forming_Reductase"/>
</dbReference>
<evidence type="ECO:0000313" key="4">
    <source>
        <dbReference type="EMBL" id="APA10887.1"/>
    </source>
</evidence>
<dbReference type="PROSITE" id="PS00455">
    <property type="entry name" value="AMP_BINDING"/>
    <property type="match status" value="1"/>
</dbReference>
<dbReference type="Pfam" id="PF23562">
    <property type="entry name" value="AMP-binding_C_3"/>
    <property type="match status" value="1"/>
</dbReference>
<keyword evidence="1" id="KW-0596">Phosphopantetheine</keyword>
<gene>
    <name evidence="4" type="ORF">sscle_07g056570</name>
</gene>
<reference evidence="5" key="1">
    <citation type="journal article" date="2017" name="Genome Biol. Evol.">
        <title>The complete genome sequence of the phytopathogenic fungus Sclerotinia sclerotiorum reveals insights into the genome architecture of broad host range pathogens.</title>
        <authorList>
            <person name="Derbyshire M."/>
            <person name="Denton-Giles M."/>
            <person name="Hegedus D."/>
            <person name="Seifbarghy S."/>
            <person name="Rollins J."/>
            <person name="van Kan J."/>
            <person name="Seidl M.F."/>
            <person name="Faino L."/>
            <person name="Mbengue M."/>
            <person name="Navaud O."/>
            <person name="Raffaele S."/>
            <person name="Hammond-Kosack K."/>
            <person name="Heard S."/>
            <person name="Oliver R."/>
        </authorList>
    </citation>
    <scope>NUCLEOTIDE SEQUENCE [LARGE SCALE GENOMIC DNA]</scope>
    <source>
        <strain evidence="5">ATCC 18683 / 1980 / Ss-1</strain>
    </source>
</reference>
<dbReference type="InterPro" id="IPR000873">
    <property type="entry name" value="AMP-dep_synth/lig_dom"/>
</dbReference>
<dbReference type="KEGG" id="ssl:SS1G_03440"/>
<keyword evidence="2" id="KW-0597">Phosphoprotein</keyword>
<accession>A0A1D9Q7I8</accession>
<name>A0A1D9Q7I8_SCLS1</name>
<evidence type="ECO:0000259" key="3">
    <source>
        <dbReference type="Pfam" id="PF00501"/>
    </source>
</evidence>
<dbReference type="Gene3D" id="3.40.50.12780">
    <property type="entry name" value="N-terminal domain of ligase-like"/>
    <property type="match status" value="1"/>
</dbReference>
<dbReference type="InterPro" id="IPR020845">
    <property type="entry name" value="AMP-binding_CS"/>
</dbReference>
<dbReference type="VEuPathDB" id="FungiDB:sscle_07g056570"/>
<dbReference type="RefSeq" id="XP_001595351.1">
    <property type="nucleotide sequence ID" value="XM_001595301.1"/>
</dbReference>
<evidence type="ECO:0000256" key="2">
    <source>
        <dbReference type="ARBA" id="ARBA00022553"/>
    </source>
</evidence>
<dbReference type="PANTHER" id="PTHR43439:SF2">
    <property type="entry name" value="ENZYME, PUTATIVE (JCVI)-RELATED"/>
    <property type="match status" value="1"/>
</dbReference>
<proteinExistence type="predicted"/>
<protein>
    <recommendedName>
        <fullName evidence="3">AMP-dependent synthetase/ligase domain-containing protein</fullName>
    </recommendedName>
</protein>
<dbReference type="Pfam" id="PF00501">
    <property type="entry name" value="AMP-binding"/>
    <property type="match status" value="1"/>
</dbReference>
<evidence type="ECO:0000313" key="5">
    <source>
        <dbReference type="Proteomes" id="UP000177798"/>
    </source>
</evidence>
<sequence>MPTFQFSESSTPPQPLFPQRKQLLNHVVDGLAQVRPESIWAKIPRDPLSYDAGYRNINYKMLANAINGTAWWIKNELGESKSFETLAYFGPWDPRYIIILLASIKAGYKMIFPSPSYPVVGLTKLLDQLDCKTVLTSSHNKYDIVSKLYTESGRDFHEIPSLSKLLDEEYEHYALNKTFQSAKSEPLIVVHTSGTTGMPKPLIYTHDWAASWIEQNQLPAPGGHTSLEHIIHGIELCSVAPANHASSLLPNLFGAIPNQIRVLFPVPDSPVTWATAREMIRHNSPDLLLAAAHVLDGVASDIKHIEEISGKVSMISFGGGPLSKPTGDILTKHFRVFGMYGTSEIGTIHKIIPSGRWDTRSWNSWKPHPKENMQFRQLHDDVYEAVIVRNNSLEEEQSVFKIFPALQEYPTKDMFSPDPHREGFWAYQGRVDDLIKLSNGGTVNPSRYEEMIASASFVKSAVMCGTGKPKPALLVELLEPLSDGSSVLEDLYSLVDACNDEFPPQTSVAKSNIIITSPKKPLPRAAKGSIQRAPALQLYGVEIDGLYK</sequence>
<organism evidence="4 5">
    <name type="scientific">Sclerotinia sclerotiorum (strain ATCC 18683 / 1980 / Ss-1)</name>
    <name type="common">White mold</name>
    <name type="synonym">Whetzelinia sclerotiorum</name>
    <dbReference type="NCBI Taxonomy" id="665079"/>
    <lineage>
        <taxon>Eukaryota</taxon>
        <taxon>Fungi</taxon>
        <taxon>Dikarya</taxon>
        <taxon>Ascomycota</taxon>
        <taxon>Pezizomycotina</taxon>
        <taxon>Leotiomycetes</taxon>
        <taxon>Helotiales</taxon>
        <taxon>Sclerotiniaceae</taxon>
        <taxon>Sclerotinia</taxon>
    </lineage>
</organism>
<dbReference type="Proteomes" id="UP000177798">
    <property type="component" value="Chromosome 7"/>
</dbReference>
<feature type="domain" description="AMP-dependent synthetase/ligase" evidence="3">
    <location>
        <begin position="51"/>
        <end position="353"/>
    </location>
</feature>